<protein>
    <recommendedName>
        <fullName evidence="3">Dienelactone hydrolase family protein</fullName>
    </recommendedName>
</protein>
<dbReference type="EMBL" id="CP061038">
    <property type="protein sequence ID" value="QNQ10621.1"/>
    <property type="molecule type" value="Genomic_DNA"/>
</dbReference>
<dbReference type="InterPro" id="IPR006311">
    <property type="entry name" value="TAT_signal"/>
</dbReference>
<dbReference type="Proteomes" id="UP000516148">
    <property type="component" value="Chromosome"/>
</dbReference>
<proteinExistence type="predicted"/>
<accession>A0A7H0LLR8</accession>
<organism evidence="1 2">
    <name type="scientific">Sphingomonas alpina</name>
    <dbReference type="NCBI Taxonomy" id="653931"/>
    <lineage>
        <taxon>Bacteria</taxon>
        <taxon>Pseudomonadati</taxon>
        <taxon>Pseudomonadota</taxon>
        <taxon>Alphaproteobacteria</taxon>
        <taxon>Sphingomonadales</taxon>
        <taxon>Sphingomonadaceae</taxon>
        <taxon>Sphingomonas</taxon>
    </lineage>
</organism>
<dbReference type="InterPro" id="IPR029058">
    <property type="entry name" value="AB_hydrolase_fold"/>
</dbReference>
<evidence type="ECO:0000313" key="1">
    <source>
        <dbReference type="EMBL" id="QNQ10621.1"/>
    </source>
</evidence>
<evidence type="ECO:0000313" key="2">
    <source>
        <dbReference type="Proteomes" id="UP000516148"/>
    </source>
</evidence>
<dbReference type="KEGG" id="spap:H3Z74_05315"/>
<gene>
    <name evidence="1" type="ORF">H3Z74_05315</name>
</gene>
<dbReference type="RefSeq" id="WP_187762912.1">
    <property type="nucleotide sequence ID" value="NZ_CP061038.1"/>
</dbReference>
<evidence type="ECO:0008006" key="3">
    <source>
        <dbReference type="Google" id="ProtNLM"/>
    </source>
</evidence>
<dbReference type="PROSITE" id="PS51318">
    <property type="entry name" value="TAT"/>
    <property type="match status" value="1"/>
</dbReference>
<keyword evidence="2" id="KW-1185">Reference proteome</keyword>
<name>A0A7H0LLR8_9SPHN</name>
<reference evidence="1 2" key="1">
    <citation type="submission" date="2020-09" db="EMBL/GenBank/DDBJ databases">
        <title>Sphingomonas sp., a new species isolated from pork steak.</title>
        <authorList>
            <person name="Heidler von Heilborn D."/>
        </authorList>
    </citation>
    <scope>NUCLEOTIDE SEQUENCE [LARGE SCALE GENOMIC DNA]</scope>
    <source>
        <strain evidence="2">S8-3T</strain>
    </source>
</reference>
<sequence>MSNETDLVVSSVEKLAAKPVDRRKVVAGIAAAPIATSGIGGIAAPAMAATIAPSDERINTFKGRYALGSGKIIDGYFAQPRGKTNLNVVLVMPKGDTLDAETENEVRRHALAGYLAIAPDLRATSGALSLAGRNAMIADMMTALPGLKKMAHGNGHLRVVGAEG</sequence>
<dbReference type="AlphaFoldDB" id="A0A7H0LLR8"/>
<dbReference type="SUPFAM" id="SSF53474">
    <property type="entry name" value="alpha/beta-Hydrolases"/>
    <property type="match status" value="1"/>
</dbReference>
<dbReference type="Gene3D" id="3.40.50.1820">
    <property type="entry name" value="alpha/beta hydrolase"/>
    <property type="match status" value="1"/>
</dbReference>